<dbReference type="CDD" id="cd00060">
    <property type="entry name" value="FHA"/>
    <property type="match status" value="1"/>
</dbReference>
<dbReference type="InterPro" id="IPR017735">
    <property type="entry name" value="T6SS_FHA"/>
</dbReference>
<feature type="compositionally biased region" description="Basic and acidic residues" evidence="1">
    <location>
        <begin position="123"/>
        <end position="140"/>
    </location>
</feature>
<dbReference type="NCBIfam" id="TIGR03354">
    <property type="entry name" value="VI_FHA"/>
    <property type="match status" value="1"/>
</dbReference>
<feature type="region of interest" description="Disordered" evidence="1">
    <location>
        <begin position="105"/>
        <end position="152"/>
    </location>
</feature>
<dbReference type="InterPro" id="IPR046883">
    <property type="entry name" value="T6SS_FHA_C"/>
</dbReference>
<evidence type="ECO:0000313" key="4">
    <source>
        <dbReference type="Proteomes" id="UP000291302"/>
    </source>
</evidence>
<reference evidence="3 4" key="1">
    <citation type="submission" date="2019-02" db="EMBL/GenBank/DDBJ databases">
        <title>The genomic architecture of introgression among sibling species of bacteria.</title>
        <authorList>
            <person name="Cavassim M.I.A."/>
            <person name="Moeskjaer S."/>
            <person name="Moslemi C."/>
            <person name="Fields B."/>
            <person name="Bachmann A."/>
            <person name="Vilhjalmsson B."/>
            <person name="Schierup M.H."/>
            <person name="Young J.P.W."/>
            <person name="Andersen S.U."/>
        </authorList>
    </citation>
    <scope>NUCLEOTIDE SEQUENCE [LARGE SCALE GENOMIC DNA]</scope>
    <source>
        <strain evidence="3 4">SM51</strain>
        <plasmid evidence="3">pSM51_Rh02</plasmid>
    </source>
</reference>
<dbReference type="InterPro" id="IPR008984">
    <property type="entry name" value="SMAD_FHA_dom_sf"/>
</dbReference>
<dbReference type="Proteomes" id="UP000291302">
    <property type="component" value="Unassembled WGS sequence"/>
</dbReference>
<proteinExistence type="predicted"/>
<dbReference type="RefSeq" id="WP_130767078.1">
    <property type="nucleotide sequence ID" value="NZ_SILG01000003.1"/>
</dbReference>
<dbReference type="PROSITE" id="PS50006">
    <property type="entry name" value="FHA_DOMAIN"/>
    <property type="match status" value="1"/>
</dbReference>
<feature type="domain" description="FHA" evidence="2">
    <location>
        <begin position="26"/>
        <end position="76"/>
    </location>
</feature>
<evidence type="ECO:0000256" key="1">
    <source>
        <dbReference type="SAM" id="MobiDB-lite"/>
    </source>
</evidence>
<evidence type="ECO:0000259" key="2">
    <source>
        <dbReference type="PROSITE" id="PS50006"/>
    </source>
</evidence>
<name>A0ABY1XM16_9HYPH</name>
<protein>
    <submittedName>
        <fullName evidence="3">Type VI secretion system-associated FHA domain protein TagH</fullName>
    </submittedName>
</protein>
<keyword evidence="4" id="KW-1185">Reference proteome</keyword>
<feature type="region of interest" description="Disordered" evidence="1">
    <location>
        <begin position="197"/>
        <end position="236"/>
    </location>
</feature>
<keyword evidence="3" id="KW-0614">Plasmid</keyword>
<dbReference type="Gene3D" id="2.60.200.20">
    <property type="match status" value="1"/>
</dbReference>
<feature type="compositionally biased region" description="Pro residues" evidence="1">
    <location>
        <begin position="222"/>
        <end position="231"/>
    </location>
</feature>
<dbReference type="SMART" id="SM00240">
    <property type="entry name" value="FHA"/>
    <property type="match status" value="1"/>
</dbReference>
<geneLocation type="plasmid" evidence="3">
    <name>pSM51_Rh02</name>
</geneLocation>
<sequence length="427" mass="47211">MSLILTLEQSPQQQAVRQMRLVEGELVIGRSADADWRIDDPDMYISRAHCTIACVHGRYEVTDTSSGGLFIDGSRVPLGSGNSAPLHDGARLQLGNYIVRVEVQGTPSDRLPERPPSPAPISFERDTFFSERSEKVEPPPRRPAGLPDPFEQPAAGAFEALNRQEATKSGQPFDDPFSLDPLPAQRQDDKALNLFLTGGHADQPVPDRTASEQKAKPQSRPDLPPQMPPQASPSTDAGLREAFLRGLGFDGDEFPAADSIAQMESFGREYRMMLEGLIHLLRKRAEEKGEARIAQTVVGASEVNPLKFMPTVDDVIATFLAQRTVGFLPAEAAISGSIRDLAHHHVGTWRGVQAALARMIDRFDPAALESELKSQSTWDAVLTGGRRAKLWELYEKRYREIARNASTRFLGEIGSDFRDGYEEREKE</sequence>
<comment type="caution">
    <text evidence="3">The sequence shown here is derived from an EMBL/GenBank/DDBJ whole genome shotgun (WGS) entry which is preliminary data.</text>
</comment>
<gene>
    <name evidence="3" type="primary">tagH</name>
    <name evidence="3" type="ORF">ELH03_28775</name>
</gene>
<organism evidence="3 4">
    <name type="scientific">Rhizobium beringeri</name>
    <dbReference type="NCBI Taxonomy" id="3019934"/>
    <lineage>
        <taxon>Bacteria</taxon>
        <taxon>Pseudomonadati</taxon>
        <taxon>Pseudomonadota</taxon>
        <taxon>Alphaproteobacteria</taxon>
        <taxon>Hyphomicrobiales</taxon>
        <taxon>Rhizobiaceae</taxon>
        <taxon>Rhizobium/Agrobacterium group</taxon>
        <taxon>Rhizobium</taxon>
    </lineage>
</organism>
<dbReference type="Pfam" id="PF20232">
    <property type="entry name" value="T6SS_FHA_C"/>
    <property type="match status" value="1"/>
</dbReference>
<accession>A0ABY1XM16</accession>
<dbReference type="InterPro" id="IPR000253">
    <property type="entry name" value="FHA_dom"/>
</dbReference>
<dbReference type="SUPFAM" id="SSF49879">
    <property type="entry name" value="SMAD/FHA domain"/>
    <property type="match status" value="1"/>
</dbReference>
<dbReference type="Pfam" id="PF00498">
    <property type="entry name" value="FHA"/>
    <property type="match status" value="1"/>
</dbReference>
<dbReference type="EMBL" id="SILG01000003">
    <property type="protein sequence ID" value="TBE60840.1"/>
    <property type="molecule type" value="Genomic_DNA"/>
</dbReference>
<evidence type="ECO:0000313" key="3">
    <source>
        <dbReference type="EMBL" id="TBE60840.1"/>
    </source>
</evidence>